<accession>A0A6L6PTH3</accession>
<evidence type="ECO:0000313" key="2">
    <source>
        <dbReference type="Proteomes" id="UP000484015"/>
    </source>
</evidence>
<dbReference type="EMBL" id="WNLA01000001">
    <property type="protein sequence ID" value="MTW00516.1"/>
    <property type="molecule type" value="Genomic_DNA"/>
</dbReference>
<comment type="caution">
    <text evidence="1">The sequence shown here is derived from an EMBL/GenBank/DDBJ whole genome shotgun (WGS) entry which is preliminary data.</text>
</comment>
<evidence type="ECO:0000313" key="1">
    <source>
        <dbReference type="EMBL" id="MTW00516.1"/>
    </source>
</evidence>
<gene>
    <name evidence="1" type="ORF">GM668_00285</name>
</gene>
<name>A0A6L6PTH3_9BURK</name>
<keyword evidence="2" id="KW-1185">Reference proteome</keyword>
<dbReference type="AlphaFoldDB" id="A0A6L6PTH3"/>
<reference evidence="1 2" key="1">
    <citation type="submission" date="2019-11" db="EMBL/GenBank/DDBJ databases">
        <title>Type strains purchased from KCTC, JCM and DSMZ.</title>
        <authorList>
            <person name="Lu H."/>
        </authorList>
    </citation>
    <scope>NUCLEOTIDE SEQUENCE [LARGE SCALE GENOMIC DNA]</scope>
    <source>
        <strain evidence="1 2">KCTC 42409</strain>
    </source>
</reference>
<proteinExistence type="predicted"/>
<dbReference type="Proteomes" id="UP000484015">
    <property type="component" value="Unassembled WGS sequence"/>
</dbReference>
<protein>
    <submittedName>
        <fullName evidence="1">Uncharacterized protein</fullName>
    </submittedName>
</protein>
<organism evidence="1 2">
    <name type="scientific">Pseudoduganella ginsengisoli</name>
    <dbReference type="NCBI Taxonomy" id="1462440"/>
    <lineage>
        <taxon>Bacteria</taxon>
        <taxon>Pseudomonadati</taxon>
        <taxon>Pseudomonadota</taxon>
        <taxon>Betaproteobacteria</taxon>
        <taxon>Burkholderiales</taxon>
        <taxon>Oxalobacteraceae</taxon>
        <taxon>Telluria group</taxon>
        <taxon>Pseudoduganella</taxon>
    </lineage>
</organism>
<sequence>MTGLRDELGFGLHKLLRRTAASLTRKHWNDRTPALAAHLKKSGVTPEGHINDVFLIRADGPVISADYFCRFQHVVFNRAENTAMMAVDSIVVPEKAPRETARANFTLEAEDCAHFLVSIAPAPHVKNQTRESPLATYERTVDLAQKFASFVLCAVAIQVLTRSQGLVNGLLWRNTREQFH</sequence>